<dbReference type="NCBIfam" id="NF003698">
    <property type="entry name" value="PRK05309.1"/>
    <property type="match status" value="1"/>
</dbReference>
<comment type="subunit">
    <text evidence="7">Part of the 30S ribosomal subunit. Interacts with proteins S7 and S18. Binds to IF-3.</text>
</comment>
<evidence type="ECO:0000256" key="7">
    <source>
        <dbReference type="HAMAP-Rule" id="MF_01310"/>
    </source>
</evidence>
<proteinExistence type="inferred from homology"/>
<dbReference type="SUPFAM" id="SSF53137">
    <property type="entry name" value="Translational machinery components"/>
    <property type="match status" value="1"/>
</dbReference>
<dbReference type="GO" id="GO:0006412">
    <property type="term" value="P:translation"/>
    <property type="evidence" value="ECO:0007669"/>
    <property type="project" value="UniProtKB-UniRule"/>
</dbReference>
<dbReference type="InterPro" id="IPR036967">
    <property type="entry name" value="Ribosomal_uS11_sf"/>
</dbReference>
<dbReference type="Gene3D" id="3.30.420.80">
    <property type="entry name" value="Ribosomal protein S11"/>
    <property type="match status" value="1"/>
</dbReference>
<keyword evidence="2 7" id="KW-0699">rRNA-binding</keyword>
<keyword evidence="3 7" id="KW-0694">RNA-binding</keyword>
<evidence type="ECO:0000256" key="6">
    <source>
        <dbReference type="ARBA" id="ARBA00035160"/>
    </source>
</evidence>
<dbReference type="PIRSF" id="PIRSF002131">
    <property type="entry name" value="Ribosomal_S11"/>
    <property type="match status" value="1"/>
</dbReference>
<dbReference type="GO" id="GO:1990904">
    <property type="term" value="C:ribonucleoprotein complex"/>
    <property type="evidence" value="ECO:0007669"/>
    <property type="project" value="UniProtKB-KW"/>
</dbReference>
<gene>
    <name evidence="7" type="primary">rpsK</name>
</gene>
<dbReference type="FunFam" id="3.30.420.80:FF:000010">
    <property type="entry name" value="30S ribosomal protein S11"/>
    <property type="match status" value="1"/>
</dbReference>
<comment type="function">
    <text evidence="7">Located on the platform of the 30S subunit, it bridges several disparate RNA helices of the 16S rRNA. Forms part of the Shine-Dalgarno cleft in the 70S ribosome.</text>
</comment>
<name>A0A0H4TCP5_9BACT</name>
<protein>
    <recommendedName>
        <fullName evidence="6 7">Small ribosomal subunit protein uS11</fullName>
    </recommendedName>
</protein>
<sequence length="137" mass="14578">MPERIKKTKNQAVSLKKKAADKSITHARAYVKATFNNTLITITDTNGSTVVWGSAGASGFKGARKSTPYAATTAVEEVARKAKEKGISSIEVYVKGPGPGRDGAIRAFKAAGLNITMIVDVTPIPHNGPRASKRRRV</sequence>
<dbReference type="PANTHER" id="PTHR11759">
    <property type="entry name" value="40S RIBOSOMAL PROTEIN S14/30S RIBOSOMAL PROTEIN S11"/>
    <property type="match status" value="1"/>
</dbReference>
<dbReference type="GO" id="GO:0019843">
    <property type="term" value="F:rRNA binding"/>
    <property type="evidence" value="ECO:0007669"/>
    <property type="project" value="UniProtKB-UniRule"/>
</dbReference>
<dbReference type="InterPro" id="IPR018102">
    <property type="entry name" value="Ribosomal_uS11_CS"/>
</dbReference>
<keyword evidence="4 7" id="KW-0689">Ribosomal protein</keyword>
<dbReference type="EMBL" id="KT007034">
    <property type="protein sequence ID" value="AKQ04287.1"/>
    <property type="molecule type" value="Genomic_DNA"/>
</dbReference>
<comment type="similarity">
    <text evidence="1 7 8">Belongs to the universal ribosomal protein uS11 family.</text>
</comment>
<dbReference type="GO" id="GO:0003735">
    <property type="term" value="F:structural constituent of ribosome"/>
    <property type="evidence" value="ECO:0007669"/>
    <property type="project" value="InterPro"/>
</dbReference>
<dbReference type="InterPro" id="IPR019981">
    <property type="entry name" value="Ribosomal_uS11_bac-type"/>
</dbReference>
<dbReference type="InterPro" id="IPR001971">
    <property type="entry name" value="Ribosomal_uS11"/>
</dbReference>
<evidence type="ECO:0000256" key="8">
    <source>
        <dbReference type="RuleBase" id="RU003629"/>
    </source>
</evidence>
<accession>A0A0H4TCP5</accession>
<dbReference type="AlphaFoldDB" id="A0A0H4TCP5"/>
<dbReference type="PROSITE" id="PS00054">
    <property type="entry name" value="RIBOSOMAL_S11"/>
    <property type="match status" value="1"/>
</dbReference>
<evidence type="ECO:0000256" key="4">
    <source>
        <dbReference type="ARBA" id="ARBA00022980"/>
    </source>
</evidence>
<dbReference type="NCBIfam" id="TIGR03632">
    <property type="entry name" value="uS11_bact"/>
    <property type="match status" value="1"/>
</dbReference>
<reference evidence="9" key="1">
    <citation type="journal article" date="2015" name="ISME J.">
        <title>Aquifer environment selects for microbial species cohorts in sediment and groundwater.</title>
        <authorList>
            <person name="Hug L.A."/>
            <person name="Thomas B.C."/>
            <person name="Brown C.T."/>
            <person name="Frischkorn K.R."/>
            <person name="Williams K.H."/>
            <person name="Tringe S.G."/>
            <person name="Banfield J.F."/>
        </authorList>
    </citation>
    <scope>NUCLEOTIDE SEQUENCE</scope>
</reference>
<dbReference type="Pfam" id="PF00411">
    <property type="entry name" value="Ribosomal_S11"/>
    <property type="match status" value="1"/>
</dbReference>
<evidence type="ECO:0000313" key="9">
    <source>
        <dbReference type="EMBL" id="AKQ04287.1"/>
    </source>
</evidence>
<dbReference type="GO" id="GO:0005840">
    <property type="term" value="C:ribosome"/>
    <property type="evidence" value="ECO:0007669"/>
    <property type="project" value="UniProtKB-KW"/>
</dbReference>
<evidence type="ECO:0000256" key="1">
    <source>
        <dbReference type="ARBA" id="ARBA00006194"/>
    </source>
</evidence>
<evidence type="ECO:0000256" key="5">
    <source>
        <dbReference type="ARBA" id="ARBA00023274"/>
    </source>
</evidence>
<dbReference type="HAMAP" id="MF_01310">
    <property type="entry name" value="Ribosomal_uS11"/>
    <property type="match status" value="1"/>
</dbReference>
<organism evidence="9">
    <name type="scientific">uncultured Microgenomates bacterium Rifle_16ft_4_minimus_4732</name>
    <dbReference type="NCBI Taxonomy" id="1665118"/>
    <lineage>
        <taxon>Bacteria</taxon>
        <taxon>Candidatus Microgenomatota</taxon>
        <taxon>environmental samples</taxon>
    </lineage>
</organism>
<evidence type="ECO:0000256" key="3">
    <source>
        <dbReference type="ARBA" id="ARBA00022884"/>
    </source>
</evidence>
<evidence type="ECO:0000256" key="2">
    <source>
        <dbReference type="ARBA" id="ARBA00022730"/>
    </source>
</evidence>
<keyword evidence="5 7" id="KW-0687">Ribonucleoprotein</keyword>